<name>A0A813GZM9_POLGL</name>
<dbReference type="GO" id="GO:0016274">
    <property type="term" value="F:protein-arginine N-methyltransferase activity"/>
    <property type="evidence" value="ECO:0007669"/>
    <property type="project" value="InterPro"/>
</dbReference>
<evidence type="ECO:0000313" key="4">
    <source>
        <dbReference type="Proteomes" id="UP000654075"/>
    </source>
</evidence>
<dbReference type="SUPFAM" id="SSF53335">
    <property type="entry name" value="S-adenosyl-L-methionine-dependent methyltransferases"/>
    <property type="match status" value="1"/>
</dbReference>
<evidence type="ECO:0000256" key="1">
    <source>
        <dbReference type="ARBA" id="ARBA00022691"/>
    </source>
</evidence>
<dbReference type="AlphaFoldDB" id="A0A813GZM9"/>
<dbReference type="InterPro" id="IPR025799">
    <property type="entry name" value="Arg_MeTrfase"/>
</dbReference>
<evidence type="ECO:0000256" key="2">
    <source>
        <dbReference type="SAM" id="MobiDB-lite"/>
    </source>
</evidence>
<dbReference type="GO" id="GO:0042054">
    <property type="term" value="F:histone methyltransferase activity"/>
    <property type="evidence" value="ECO:0007669"/>
    <property type="project" value="TreeGrafter"/>
</dbReference>
<dbReference type="EMBL" id="CAJNNV010029955">
    <property type="protein sequence ID" value="CAE8630778.1"/>
    <property type="molecule type" value="Genomic_DNA"/>
</dbReference>
<keyword evidence="1" id="KW-0949">S-adenosyl-L-methionine</keyword>
<protein>
    <submittedName>
        <fullName evidence="3">Uncharacterized protein</fullName>
    </submittedName>
</protein>
<feature type="compositionally biased region" description="Pro residues" evidence="2">
    <location>
        <begin position="1"/>
        <end position="11"/>
    </location>
</feature>
<reference evidence="3" key="1">
    <citation type="submission" date="2021-02" db="EMBL/GenBank/DDBJ databases">
        <authorList>
            <person name="Dougan E. K."/>
            <person name="Rhodes N."/>
            <person name="Thang M."/>
            <person name="Chan C."/>
        </authorList>
    </citation>
    <scope>NUCLEOTIDE SEQUENCE</scope>
</reference>
<dbReference type="OMA" id="VHEVEWR"/>
<accession>A0A813GZM9</accession>
<keyword evidence="4" id="KW-1185">Reference proteome</keyword>
<feature type="compositionally biased region" description="Basic residues" evidence="2">
    <location>
        <begin position="32"/>
        <end position="48"/>
    </location>
</feature>
<dbReference type="Gene3D" id="3.40.50.150">
    <property type="entry name" value="Vaccinia Virus protein VP39"/>
    <property type="match status" value="2"/>
</dbReference>
<dbReference type="PANTHER" id="PTHR11006:SF4">
    <property type="entry name" value="PROTEIN ARGININE N-METHYLTRANSFERASE 7"/>
    <property type="match status" value="1"/>
</dbReference>
<sequence>MPTPAPQPGHGPDPDGRHRRSRSRWASPQCRLRSRSCSRHRRSSKPGFKKGCSSRSCCKCHHRSLSSRSSCTPERSEKHSPDQQQQEEEGPGPGSVPTRTWPIHSARLGLGRRPTRLLQRLHAELLQADLEKAAKDVESSQSCSWGEAHRLKANIVLRELREACGYGSDDLCFPWRVAQDFRCCQLFPRSRSGLSLDEQNMRYGVGNHYDMIRDTVRVKAYKQAISRVARGKTVLDVGSGAFCLLGRIALKAGALRVDTVESSVMAVVHAVDMFQLEISGQGALFELVLNDEEEAAFKWLRYLQSLETAGGAFDAYRMKLSIKQKMFPTRFGGKNVKEGEDDSDGWQLEALSKTKVAARDACCTLQLFPEIGLAEQPESFLQVYHGLSNEVDLPGPYDVVVHEILGHVASCEGVSLTIADLVDRRLCNPGCVFVPAAAGTLFAPTAQLQLSQLEQILNCYHNGECSLKPQTKYHAVRFDPDALLSASQTFEWLNFCAPSSELKGCQERSVVFVTSRDALFDGLHFHLLVNLDETTTIDTLESETTWNTTYVKLVDVGVWLPKGSRILCHCDTRYLGSRHCYSVSVLIGEAGQETFFADFSWEGCS</sequence>
<feature type="region of interest" description="Disordered" evidence="2">
    <location>
        <begin position="1"/>
        <end position="101"/>
    </location>
</feature>
<proteinExistence type="predicted"/>
<organism evidence="3 4">
    <name type="scientific">Polarella glacialis</name>
    <name type="common">Dinoflagellate</name>
    <dbReference type="NCBI Taxonomy" id="89957"/>
    <lineage>
        <taxon>Eukaryota</taxon>
        <taxon>Sar</taxon>
        <taxon>Alveolata</taxon>
        <taxon>Dinophyceae</taxon>
        <taxon>Suessiales</taxon>
        <taxon>Suessiaceae</taxon>
        <taxon>Polarella</taxon>
    </lineage>
</organism>
<evidence type="ECO:0000313" key="3">
    <source>
        <dbReference type="EMBL" id="CAE8630778.1"/>
    </source>
</evidence>
<dbReference type="Proteomes" id="UP000654075">
    <property type="component" value="Unassembled WGS sequence"/>
</dbReference>
<dbReference type="InterPro" id="IPR029063">
    <property type="entry name" value="SAM-dependent_MTases_sf"/>
</dbReference>
<comment type="caution">
    <text evidence="3">The sequence shown here is derived from an EMBL/GenBank/DDBJ whole genome shotgun (WGS) entry which is preliminary data.</text>
</comment>
<dbReference type="OrthoDB" id="415293at2759"/>
<dbReference type="PANTHER" id="PTHR11006">
    <property type="entry name" value="PROTEIN ARGININE N-METHYLTRANSFERASE"/>
    <property type="match status" value="1"/>
</dbReference>
<gene>
    <name evidence="3" type="ORF">PGLA1383_LOCUS46999</name>
</gene>